<feature type="compositionally biased region" description="Polar residues" evidence="1">
    <location>
        <begin position="1"/>
        <end position="14"/>
    </location>
</feature>
<protein>
    <submittedName>
        <fullName evidence="2">Uncharacterized protein</fullName>
    </submittedName>
</protein>
<dbReference type="Proteomes" id="UP000195557">
    <property type="component" value="Unassembled WGS sequence"/>
</dbReference>
<organism evidence="2">
    <name type="scientific">Ostreococcus tauri</name>
    <name type="common">Marine green alga</name>
    <dbReference type="NCBI Taxonomy" id="70448"/>
    <lineage>
        <taxon>Eukaryota</taxon>
        <taxon>Viridiplantae</taxon>
        <taxon>Chlorophyta</taxon>
        <taxon>Mamiellophyceae</taxon>
        <taxon>Mamiellales</taxon>
        <taxon>Bathycoccaceae</taxon>
        <taxon>Ostreococcus</taxon>
    </lineage>
</organism>
<reference evidence="2" key="1">
    <citation type="submission" date="2017-04" db="EMBL/GenBank/DDBJ databases">
        <title>Population genomics of picophytoplankton unveils novel chromosome hypervariability.</title>
        <authorList>
            <consortium name="DOE Joint Genome Institute"/>
            <person name="Blanc-Mathieu R."/>
            <person name="Krasovec M."/>
            <person name="Hebrard M."/>
            <person name="Yau S."/>
            <person name="Desgranges E."/>
            <person name="Martin J."/>
            <person name="Schackwitz W."/>
            <person name="Kuo A."/>
            <person name="Salin G."/>
            <person name="Donnadieu C."/>
            <person name="Desdevises Y."/>
            <person name="Sanchez-Ferandin S."/>
            <person name="Moreau H."/>
            <person name="Rivals E."/>
            <person name="Grigoriev I.V."/>
            <person name="Grimsley N."/>
            <person name="Eyre-Walker A."/>
            <person name="Piganeau G."/>
        </authorList>
    </citation>
    <scope>NUCLEOTIDE SEQUENCE [LARGE SCALE GENOMIC DNA]</scope>
    <source>
        <strain evidence="2">RCC 1115</strain>
    </source>
</reference>
<feature type="compositionally biased region" description="Polar residues" evidence="1">
    <location>
        <begin position="37"/>
        <end position="50"/>
    </location>
</feature>
<feature type="compositionally biased region" description="Basic and acidic residues" evidence="1">
    <location>
        <begin position="100"/>
        <end position="117"/>
    </location>
</feature>
<sequence length="133" mass="13853">SATPRASNAVTTDPTGKYSATLDRSARMTSPALPTPAASSTNRAWTSPSSAPRWMILATTGIHPSRGRTCASAPSGSVSRHPARSTAASAVAGPIARAPVDARARRRPSMDVDDCQKVSKGARRKASKGVERR</sequence>
<dbReference type="AlphaFoldDB" id="A0A1Y5IA09"/>
<name>A0A1Y5IA09_OSTTA</name>
<proteinExistence type="predicted"/>
<feature type="non-terminal residue" evidence="2">
    <location>
        <position position="1"/>
    </location>
</feature>
<feature type="region of interest" description="Disordered" evidence="1">
    <location>
        <begin position="1"/>
        <end position="133"/>
    </location>
</feature>
<feature type="non-terminal residue" evidence="2">
    <location>
        <position position="133"/>
    </location>
</feature>
<gene>
    <name evidence="2" type="ORF">BE221DRAFT_50095</name>
</gene>
<evidence type="ECO:0000313" key="2">
    <source>
        <dbReference type="EMBL" id="OUS46356.1"/>
    </source>
</evidence>
<dbReference type="EMBL" id="KZ155784">
    <property type="protein sequence ID" value="OUS46356.1"/>
    <property type="molecule type" value="Genomic_DNA"/>
</dbReference>
<accession>A0A1Y5IA09</accession>
<evidence type="ECO:0000256" key="1">
    <source>
        <dbReference type="SAM" id="MobiDB-lite"/>
    </source>
</evidence>